<evidence type="ECO:0000259" key="1">
    <source>
        <dbReference type="PROSITE" id="PS51186"/>
    </source>
</evidence>
<dbReference type="GO" id="GO:1990883">
    <property type="term" value="F:18S rRNA cytidine N-acetyltransferase activity"/>
    <property type="evidence" value="ECO:0007669"/>
    <property type="project" value="TreeGrafter"/>
</dbReference>
<dbReference type="InterPro" id="IPR033442">
    <property type="entry name" value="TmcA_tRNA_bind"/>
</dbReference>
<dbReference type="PROSITE" id="PS51186">
    <property type="entry name" value="GNAT"/>
    <property type="match status" value="1"/>
</dbReference>
<dbReference type="EMBL" id="UARW01000010">
    <property type="protein sequence ID" value="SQD02560.1"/>
    <property type="molecule type" value="Genomic_DNA"/>
</dbReference>
<feature type="domain" description="N-acetyltransferase" evidence="1">
    <location>
        <begin position="1"/>
        <end position="119"/>
    </location>
</feature>
<evidence type="ECO:0000313" key="3">
    <source>
        <dbReference type="Proteomes" id="UP000250991"/>
    </source>
</evidence>
<accession>A0A2X3LS58</accession>
<organism evidence="2 3">
    <name type="scientific">Escherichia coli</name>
    <dbReference type="NCBI Taxonomy" id="562"/>
    <lineage>
        <taxon>Bacteria</taxon>
        <taxon>Pseudomonadati</taxon>
        <taxon>Pseudomonadota</taxon>
        <taxon>Gammaproteobacteria</taxon>
        <taxon>Enterobacterales</taxon>
        <taxon>Enterobacteriaceae</taxon>
        <taxon>Escherichia</taxon>
    </lineage>
</organism>
<dbReference type="FunFam" id="1.20.120.890:FF:000001">
    <property type="entry name" value="tRNA(Met) cytidine acetyltransferase TmcA"/>
    <property type="match status" value="1"/>
</dbReference>
<sequence length="259" mass="29775">MRGDYLNNSVRRYGQVFVARGVIWWPSRWRRTVAIHWQRHCVDGGVSRIAVHPARQREGTGQQLIAGALQYTRDLDYLSVSFGYTGELWRFWHRCGFVLVRMGNHREASSGCYTAMALLPMSNAGKQLAEREHYRLRRDAQALAKWNGETLPVDPLNDAVLSDDDWLELAGFAFAHRPLLTSLGCLLRLLQTSELALPALRGRLQKNVSDAQLCTTLKLSGRKMLLVRQREEAAQALFALNDVRTERLRDRITQWQFFH</sequence>
<dbReference type="Gene3D" id="3.40.630.30">
    <property type="match status" value="1"/>
</dbReference>
<dbReference type="InterPro" id="IPR032672">
    <property type="entry name" value="TmcA/NAT10/Kre33"/>
</dbReference>
<dbReference type="InterPro" id="IPR016181">
    <property type="entry name" value="Acyl_CoA_acyltransferase"/>
</dbReference>
<gene>
    <name evidence="2" type="primary">tmcA_1</name>
    <name evidence="2" type="ORF">NCTC8009_03021</name>
</gene>
<dbReference type="EC" id="2.3.1.193" evidence="2"/>
<dbReference type="GO" id="GO:0002101">
    <property type="term" value="P:tRNA wobble cytosine modification"/>
    <property type="evidence" value="ECO:0007669"/>
    <property type="project" value="TreeGrafter"/>
</dbReference>
<dbReference type="Gene3D" id="1.20.120.890">
    <property type="entry name" value="tRNA(Met) cytidine acetyltransferase, tail domain"/>
    <property type="match status" value="1"/>
</dbReference>
<dbReference type="STRING" id="585034.ECIAI1_2523"/>
<evidence type="ECO:0000313" key="2">
    <source>
        <dbReference type="EMBL" id="SQD02560.1"/>
    </source>
</evidence>
<dbReference type="GO" id="GO:1904812">
    <property type="term" value="P:rRNA acetylation involved in maturation of SSU-rRNA"/>
    <property type="evidence" value="ECO:0007669"/>
    <property type="project" value="TreeGrafter"/>
</dbReference>
<reference evidence="2 3" key="1">
    <citation type="submission" date="2018-06" db="EMBL/GenBank/DDBJ databases">
        <authorList>
            <consortium name="Pathogen Informatics"/>
            <person name="Doyle S."/>
        </authorList>
    </citation>
    <scope>NUCLEOTIDE SEQUENCE [LARGE SCALE GENOMIC DNA]</scope>
    <source>
        <strain evidence="2 3">NCTC8009</strain>
    </source>
</reference>
<dbReference type="SUPFAM" id="SSF55729">
    <property type="entry name" value="Acyl-CoA N-acyltransferases (Nat)"/>
    <property type="match status" value="1"/>
</dbReference>
<dbReference type="Proteomes" id="UP000250991">
    <property type="component" value="Unassembled WGS sequence"/>
</dbReference>
<protein>
    <submittedName>
        <fullName evidence="2">Putative ATP-dependent acetyltransferase</fullName>
        <ecNumber evidence="2">2.3.1.193</ecNumber>
    </submittedName>
</protein>
<dbReference type="GO" id="GO:0051391">
    <property type="term" value="P:tRNA acetylation"/>
    <property type="evidence" value="ECO:0007669"/>
    <property type="project" value="TreeGrafter"/>
</dbReference>
<name>A0A2X3LS58_ECOLX</name>
<dbReference type="GO" id="GO:0000049">
    <property type="term" value="F:tRNA binding"/>
    <property type="evidence" value="ECO:0007669"/>
    <property type="project" value="TreeGrafter"/>
</dbReference>
<dbReference type="PANTHER" id="PTHR10925">
    <property type="entry name" value="N-ACETYLTRANSFERASE 10"/>
    <property type="match status" value="1"/>
</dbReference>
<dbReference type="PANTHER" id="PTHR10925:SF5">
    <property type="entry name" value="RNA CYTIDINE ACETYLTRANSFERASE"/>
    <property type="match status" value="1"/>
</dbReference>
<dbReference type="InterPro" id="IPR000182">
    <property type="entry name" value="GNAT_dom"/>
</dbReference>
<dbReference type="AlphaFoldDB" id="A0A2X3LS58"/>
<dbReference type="Pfam" id="PF13718">
    <property type="entry name" value="GNAT_acetyltr_2"/>
    <property type="match status" value="1"/>
</dbReference>
<dbReference type="GO" id="GO:0051392">
    <property type="term" value="F:tRNA cytidine N4-acetyltransferase activity"/>
    <property type="evidence" value="ECO:0007669"/>
    <property type="project" value="TreeGrafter"/>
</dbReference>
<keyword evidence="2" id="KW-0012">Acyltransferase</keyword>
<proteinExistence type="predicted"/>
<dbReference type="Pfam" id="PF17176">
    <property type="entry name" value="tRNA_bind_3"/>
    <property type="match status" value="1"/>
</dbReference>
<keyword evidence="2" id="KW-0808">Transferase</keyword>
<dbReference type="InterPro" id="IPR038321">
    <property type="entry name" value="TmcA_C_sf"/>
</dbReference>